<protein>
    <recommendedName>
        <fullName evidence="4">dTTP/UTP pyrophosphatase</fullName>
        <shortName evidence="4">dTTPase/UTPase</shortName>
        <ecNumber evidence="4">3.6.1.9</ecNumber>
    </recommendedName>
    <alternativeName>
        <fullName evidence="4">Nucleoside triphosphate pyrophosphatase</fullName>
    </alternativeName>
    <alternativeName>
        <fullName evidence="4">Nucleotide pyrophosphatase</fullName>
        <shortName evidence="4">Nucleotide PPase</shortName>
    </alternativeName>
</protein>
<dbReference type="GO" id="GO:0036218">
    <property type="term" value="F:dTTP diphosphatase activity"/>
    <property type="evidence" value="ECO:0007669"/>
    <property type="project" value="RHEA"/>
</dbReference>
<keyword evidence="2 4" id="KW-0378">Hydrolase</keyword>
<dbReference type="OrthoDB" id="9807767at2"/>
<comment type="catalytic activity">
    <reaction evidence="4">
        <text>dTTP + H2O = dTMP + diphosphate + H(+)</text>
        <dbReference type="Rhea" id="RHEA:28534"/>
        <dbReference type="ChEBI" id="CHEBI:15377"/>
        <dbReference type="ChEBI" id="CHEBI:15378"/>
        <dbReference type="ChEBI" id="CHEBI:33019"/>
        <dbReference type="ChEBI" id="CHEBI:37568"/>
        <dbReference type="ChEBI" id="CHEBI:63528"/>
        <dbReference type="EC" id="3.6.1.9"/>
    </reaction>
</comment>
<dbReference type="AlphaFoldDB" id="A0A066RQR8"/>
<dbReference type="GO" id="GO:0009117">
    <property type="term" value="P:nucleotide metabolic process"/>
    <property type="evidence" value="ECO:0007669"/>
    <property type="project" value="UniProtKB-KW"/>
</dbReference>
<dbReference type="HAMAP" id="MF_00528">
    <property type="entry name" value="Maf"/>
    <property type="match status" value="1"/>
</dbReference>
<evidence type="ECO:0000256" key="4">
    <source>
        <dbReference type="HAMAP-Rule" id="MF_00528"/>
    </source>
</evidence>
<dbReference type="Proteomes" id="UP000027192">
    <property type="component" value="Unassembled WGS sequence"/>
</dbReference>
<comment type="subcellular location">
    <subcellularLocation>
        <location evidence="4">Cytoplasm</location>
    </subcellularLocation>
</comment>
<dbReference type="STRING" id="1654360.EA58_05310"/>
<comment type="similarity">
    <text evidence="4">Belongs to the Maf family. YhdE subfamily.</text>
</comment>
<dbReference type="Pfam" id="PF02545">
    <property type="entry name" value="Maf"/>
    <property type="match status" value="1"/>
</dbReference>
<accession>A0A066RQR8</accession>
<evidence type="ECO:0000256" key="3">
    <source>
        <dbReference type="ARBA" id="ARBA00023080"/>
    </source>
</evidence>
<dbReference type="InterPro" id="IPR003697">
    <property type="entry name" value="Maf-like"/>
</dbReference>
<dbReference type="NCBIfam" id="TIGR00172">
    <property type="entry name" value="maf"/>
    <property type="match status" value="1"/>
</dbReference>
<comment type="function">
    <text evidence="4">Nucleoside triphosphate pyrophosphatase that hydrolyzes dTTP and UTP. May have a dual role in cell division arrest and in preventing the incorporation of modified nucleotides into cellular nucleic acids.</text>
</comment>
<sequence>MTQLYLASGSPRRKELLTQLGYSFDILTLDVAECHQPGETPAEYVQRLSLDKAMAGVCATDGNTPVVGSDTIVVVDEQILEKPRDFAHSHEMLMLLSGRSHQVMTAVTVATQARQMTKLVVTEVWFRPLTEQDIRDYWQSGEPRDKAGSYAIQGIGGKFIPRIEGSYHAVVGLPLVETDALIRDFIAH</sequence>
<gene>
    <name evidence="5" type="ORF">EA58_05310</name>
</gene>
<feature type="site" description="Important for substrate specificity" evidence="4">
    <location>
        <position position="71"/>
    </location>
</feature>
<feature type="site" description="Important for substrate specificity" evidence="4">
    <location>
        <position position="153"/>
    </location>
</feature>
<evidence type="ECO:0000256" key="1">
    <source>
        <dbReference type="ARBA" id="ARBA00001968"/>
    </source>
</evidence>
<dbReference type="GO" id="GO:0036221">
    <property type="term" value="F:UTP diphosphatase activity"/>
    <property type="evidence" value="ECO:0007669"/>
    <property type="project" value="RHEA"/>
</dbReference>
<dbReference type="RefSeq" id="WP_036749734.1">
    <property type="nucleotide sequence ID" value="NZ_JAGSGC010000005.1"/>
</dbReference>
<keyword evidence="4" id="KW-0963">Cytoplasm</keyword>
<comment type="caution">
    <text evidence="5">The sequence shown here is derived from an EMBL/GenBank/DDBJ whole genome shotgun (WGS) entry which is preliminary data.</text>
</comment>
<keyword evidence="6" id="KW-1185">Reference proteome</keyword>
<proteinExistence type="inferred from homology"/>
<evidence type="ECO:0000313" key="6">
    <source>
        <dbReference type="Proteomes" id="UP000027192"/>
    </source>
</evidence>
<dbReference type="PIRSF" id="PIRSF006305">
    <property type="entry name" value="Maf"/>
    <property type="match status" value="1"/>
</dbReference>
<dbReference type="GO" id="GO:0005737">
    <property type="term" value="C:cytoplasm"/>
    <property type="evidence" value="ECO:0007669"/>
    <property type="project" value="UniProtKB-SubCell"/>
</dbReference>
<dbReference type="SUPFAM" id="SSF52972">
    <property type="entry name" value="ITPase-like"/>
    <property type="match status" value="1"/>
</dbReference>
<dbReference type="InterPro" id="IPR029001">
    <property type="entry name" value="ITPase-like_fam"/>
</dbReference>
<keyword evidence="3 4" id="KW-0546">Nucleotide metabolism</keyword>
<dbReference type="Gene3D" id="3.90.950.10">
    <property type="match status" value="1"/>
</dbReference>
<comment type="cofactor">
    <cofactor evidence="1 4">
        <name>a divalent metal cation</name>
        <dbReference type="ChEBI" id="CHEBI:60240"/>
    </cofactor>
</comment>
<dbReference type="CDD" id="cd00555">
    <property type="entry name" value="Maf"/>
    <property type="match status" value="1"/>
</dbReference>
<organism evidence="5 6">
    <name type="scientific">Photobacterium galatheae</name>
    <dbReference type="NCBI Taxonomy" id="1654360"/>
    <lineage>
        <taxon>Bacteria</taxon>
        <taxon>Pseudomonadati</taxon>
        <taxon>Pseudomonadota</taxon>
        <taxon>Gammaproteobacteria</taxon>
        <taxon>Vibrionales</taxon>
        <taxon>Vibrionaceae</taxon>
        <taxon>Photobacterium</taxon>
    </lineage>
</organism>
<dbReference type="EMBL" id="JMIB01000006">
    <property type="protein sequence ID" value="KDM92790.1"/>
    <property type="molecule type" value="Genomic_DNA"/>
</dbReference>
<dbReference type="EC" id="3.6.1.9" evidence="4"/>
<feature type="active site" description="Proton acceptor" evidence="4">
    <location>
        <position position="70"/>
    </location>
</feature>
<feature type="site" description="Important for substrate specificity" evidence="4">
    <location>
        <position position="12"/>
    </location>
</feature>
<dbReference type="PANTHER" id="PTHR43213">
    <property type="entry name" value="BIFUNCTIONAL DTTP/UTP PYROPHOSPHATASE/METHYLTRANSFERASE PROTEIN-RELATED"/>
    <property type="match status" value="1"/>
</dbReference>
<comment type="caution">
    <text evidence="4">Lacks conserved residue(s) required for the propagation of feature annotation.</text>
</comment>
<comment type="catalytic activity">
    <reaction evidence="4">
        <text>UTP + H2O = UMP + diphosphate + H(+)</text>
        <dbReference type="Rhea" id="RHEA:29395"/>
        <dbReference type="ChEBI" id="CHEBI:15377"/>
        <dbReference type="ChEBI" id="CHEBI:15378"/>
        <dbReference type="ChEBI" id="CHEBI:33019"/>
        <dbReference type="ChEBI" id="CHEBI:46398"/>
        <dbReference type="ChEBI" id="CHEBI:57865"/>
        <dbReference type="EC" id="3.6.1.9"/>
    </reaction>
</comment>
<name>A0A066RQR8_9GAMM</name>
<evidence type="ECO:0000313" key="5">
    <source>
        <dbReference type="EMBL" id="KDM92790.1"/>
    </source>
</evidence>
<dbReference type="PANTHER" id="PTHR43213:SF5">
    <property type="entry name" value="BIFUNCTIONAL DTTP_UTP PYROPHOSPHATASE_METHYLTRANSFERASE PROTEIN-RELATED"/>
    <property type="match status" value="1"/>
</dbReference>
<reference evidence="5 6" key="1">
    <citation type="submission" date="2014-04" db="EMBL/GenBank/DDBJ databases">
        <title>Draft genome sequence of Photobacterium halotolerans S2753: a solonamide, ngercheumicin and holomycin producer.</title>
        <authorList>
            <person name="Machado H.R."/>
            <person name="Gram L."/>
        </authorList>
    </citation>
    <scope>NUCLEOTIDE SEQUENCE [LARGE SCALE GENOMIC DNA]</scope>
    <source>
        <strain evidence="5 6">S2753</strain>
    </source>
</reference>
<evidence type="ECO:0000256" key="2">
    <source>
        <dbReference type="ARBA" id="ARBA00022801"/>
    </source>
</evidence>